<evidence type="ECO:0000256" key="1">
    <source>
        <dbReference type="ARBA" id="ARBA00022670"/>
    </source>
</evidence>
<dbReference type="SUPFAM" id="SSF53187">
    <property type="entry name" value="Zn-dependent exopeptidases"/>
    <property type="match status" value="1"/>
</dbReference>
<dbReference type="GO" id="GO:0006508">
    <property type="term" value="P:proteolysis"/>
    <property type="evidence" value="ECO:0007669"/>
    <property type="project" value="UniProtKB-KW"/>
</dbReference>
<protein>
    <recommendedName>
        <fullName evidence="6">Peptidase M20 dimerisation domain-containing protein</fullName>
    </recommendedName>
</protein>
<dbReference type="Gene3D" id="3.40.630.10">
    <property type="entry name" value="Zn peptidases"/>
    <property type="match status" value="1"/>
</dbReference>
<dbReference type="GO" id="GO:0046872">
    <property type="term" value="F:metal ion binding"/>
    <property type="evidence" value="ECO:0007669"/>
    <property type="project" value="UniProtKB-KW"/>
</dbReference>
<proteinExistence type="predicted"/>
<dbReference type="InterPro" id="IPR051458">
    <property type="entry name" value="Cyt/Met_Dipeptidase"/>
</dbReference>
<reference evidence="4" key="1">
    <citation type="submission" date="2021-09" db="EMBL/GenBank/DDBJ databases">
        <authorList>
            <consortium name="AG Swart"/>
            <person name="Singh M."/>
            <person name="Singh A."/>
            <person name="Seah K."/>
            <person name="Emmerich C."/>
        </authorList>
    </citation>
    <scope>NUCLEOTIDE SEQUENCE</scope>
    <source>
        <strain evidence="4">ATCC30299</strain>
    </source>
</reference>
<dbReference type="GO" id="GO:0008233">
    <property type="term" value="F:peptidase activity"/>
    <property type="evidence" value="ECO:0007669"/>
    <property type="project" value="UniProtKB-KW"/>
</dbReference>
<keyword evidence="3" id="KW-0378">Hydrolase</keyword>
<dbReference type="PANTHER" id="PTHR43270:SF4">
    <property type="entry name" value="CARNOSINE DIPEPTIDASE 2, ISOFORM A"/>
    <property type="match status" value="1"/>
</dbReference>
<keyword evidence="1" id="KW-0645">Protease</keyword>
<comment type="caution">
    <text evidence="4">The sequence shown here is derived from an EMBL/GenBank/DDBJ whole genome shotgun (WGS) entry which is preliminary data.</text>
</comment>
<dbReference type="Proteomes" id="UP001162131">
    <property type="component" value="Unassembled WGS sequence"/>
</dbReference>
<organism evidence="4 5">
    <name type="scientific">Blepharisma stoltei</name>
    <dbReference type="NCBI Taxonomy" id="1481888"/>
    <lineage>
        <taxon>Eukaryota</taxon>
        <taxon>Sar</taxon>
        <taxon>Alveolata</taxon>
        <taxon>Ciliophora</taxon>
        <taxon>Postciliodesmatophora</taxon>
        <taxon>Heterotrichea</taxon>
        <taxon>Heterotrichida</taxon>
        <taxon>Blepharismidae</taxon>
        <taxon>Blepharisma</taxon>
    </lineage>
</organism>
<name>A0AAU9JMY2_9CILI</name>
<evidence type="ECO:0000313" key="5">
    <source>
        <dbReference type="Proteomes" id="UP001162131"/>
    </source>
</evidence>
<accession>A0AAU9JMY2</accession>
<dbReference type="EMBL" id="CAJZBQ010000033">
    <property type="protein sequence ID" value="CAG9323116.1"/>
    <property type="molecule type" value="Genomic_DNA"/>
</dbReference>
<dbReference type="Gene3D" id="3.30.70.360">
    <property type="match status" value="1"/>
</dbReference>
<sequence>MKPVTSDPVQIILNRTYRPTLSILGCQGIPSLENAGSLLRPSTSLRLSVRLPPTVDCNLAAEKLVEALTRDPPYGAHIEIKHPIDKGSGWKQNNLESWLKQALDSAGQNFFGTDCLFYNRGGSIPFLNLLGAEFPSAQFMVAGPASTDSNTHSANENFRIDYMKKILCCVSEVLYHHGRQIKTT</sequence>
<evidence type="ECO:0008006" key="6">
    <source>
        <dbReference type="Google" id="ProtNLM"/>
    </source>
</evidence>
<evidence type="ECO:0000313" key="4">
    <source>
        <dbReference type="EMBL" id="CAG9323116.1"/>
    </source>
</evidence>
<keyword evidence="5" id="KW-1185">Reference proteome</keyword>
<dbReference type="AlphaFoldDB" id="A0AAU9JMY2"/>
<keyword evidence="2" id="KW-0479">Metal-binding</keyword>
<evidence type="ECO:0000256" key="2">
    <source>
        <dbReference type="ARBA" id="ARBA00022723"/>
    </source>
</evidence>
<gene>
    <name evidence="4" type="ORF">BSTOLATCC_MIC33018</name>
</gene>
<dbReference type="PANTHER" id="PTHR43270">
    <property type="entry name" value="BETA-ALA-HIS DIPEPTIDASE"/>
    <property type="match status" value="1"/>
</dbReference>
<evidence type="ECO:0000256" key="3">
    <source>
        <dbReference type="ARBA" id="ARBA00022801"/>
    </source>
</evidence>